<organism evidence="1 2">
    <name type="scientific">Pontibacter populi</name>
    <dbReference type="NCBI Taxonomy" id="890055"/>
    <lineage>
        <taxon>Bacteria</taxon>
        <taxon>Pseudomonadati</taxon>
        <taxon>Bacteroidota</taxon>
        <taxon>Cytophagia</taxon>
        <taxon>Cytophagales</taxon>
        <taxon>Hymenobacteraceae</taxon>
        <taxon>Pontibacter</taxon>
    </lineage>
</organism>
<dbReference type="Gene3D" id="3.40.50.150">
    <property type="entry name" value="Vaccinia Virus protein VP39"/>
    <property type="match status" value="1"/>
</dbReference>
<dbReference type="RefSeq" id="WP_199111383.1">
    <property type="nucleotide sequence ID" value="NZ_JAHWXQ010000005.1"/>
</dbReference>
<dbReference type="Proteomes" id="UP000774935">
    <property type="component" value="Unassembled WGS sequence"/>
</dbReference>
<keyword evidence="1" id="KW-0489">Methyltransferase</keyword>
<dbReference type="InterPro" id="IPR029063">
    <property type="entry name" value="SAM-dependent_MTases_sf"/>
</dbReference>
<accession>A0ABS6XF88</accession>
<dbReference type="GO" id="GO:0032259">
    <property type="term" value="P:methylation"/>
    <property type="evidence" value="ECO:0007669"/>
    <property type="project" value="UniProtKB-KW"/>
</dbReference>
<evidence type="ECO:0000313" key="2">
    <source>
        <dbReference type="Proteomes" id="UP000774935"/>
    </source>
</evidence>
<dbReference type="GO" id="GO:0008168">
    <property type="term" value="F:methyltransferase activity"/>
    <property type="evidence" value="ECO:0007669"/>
    <property type="project" value="UniProtKB-KW"/>
</dbReference>
<evidence type="ECO:0000313" key="1">
    <source>
        <dbReference type="EMBL" id="MBW3366640.1"/>
    </source>
</evidence>
<comment type="caution">
    <text evidence="1">The sequence shown here is derived from an EMBL/GenBank/DDBJ whole genome shotgun (WGS) entry which is preliminary data.</text>
</comment>
<dbReference type="EMBL" id="JAHWXQ010000005">
    <property type="protein sequence ID" value="MBW3366640.1"/>
    <property type="molecule type" value="Genomic_DNA"/>
</dbReference>
<protein>
    <submittedName>
        <fullName evidence="1">Class I SAM-dependent methyltransferase</fullName>
    </submittedName>
</protein>
<sequence>MKNSIDRLKELYSNSSKHSNYQILAEELNKFIDSNDISIKSRFEKERLVYILSNLHPKGKSILDIGGNTGYFTFELLSAGASYIQLYEGNNVHAEFVKEAASILNYNTKLNVCNNYYAFIDESNNRFFDITLLLNVLHHIGDDYGDQNISIDNAKKEIIRSINYLSDKTKFLIFQLGFCWKGNKLKPLFQHGTKKEMIDFIISGTSSNWDIEGIAVAEESNGKIIYQNLNPENISRKETLGEFLNRPLFILKSKNNGK</sequence>
<proteinExistence type="predicted"/>
<keyword evidence="1" id="KW-0808">Transferase</keyword>
<dbReference type="SUPFAM" id="SSF53335">
    <property type="entry name" value="S-adenosyl-L-methionine-dependent methyltransferases"/>
    <property type="match status" value="1"/>
</dbReference>
<name>A0ABS6XF88_9BACT</name>
<gene>
    <name evidence="1" type="ORF">KYK27_16385</name>
</gene>
<reference evidence="1 2" key="1">
    <citation type="submission" date="2021-07" db="EMBL/GenBank/DDBJ databases">
        <authorList>
            <person name="Kim M.K."/>
        </authorList>
    </citation>
    <scope>NUCLEOTIDE SEQUENCE [LARGE SCALE GENOMIC DNA]</scope>
    <source>
        <strain evidence="1 2">HLY7-15</strain>
    </source>
</reference>
<keyword evidence="2" id="KW-1185">Reference proteome</keyword>
<dbReference type="CDD" id="cd02440">
    <property type="entry name" value="AdoMet_MTases"/>
    <property type="match status" value="1"/>
</dbReference>